<proteinExistence type="predicted"/>
<dbReference type="Proteomes" id="UP001732700">
    <property type="component" value="Chromosome 2D"/>
</dbReference>
<reference evidence="1" key="2">
    <citation type="submission" date="2025-09" db="UniProtKB">
        <authorList>
            <consortium name="EnsemblPlants"/>
        </authorList>
    </citation>
    <scope>IDENTIFICATION</scope>
</reference>
<evidence type="ECO:0000313" key="2">
    <source>
        <dbReference type="Proteomes" id="UP001732700"/>
    </source>
</evidence>
<reference evidence="1" key="1">
    <citation type="submission" date="2021-05" db="EMBL/GenBank/DDBJ databases">
        <authorList>
            <person name="Scholz U."/>
            <person name="Mascher M."/>
            <person name="Fiebig A."/>
        </authorList>
    </citation>
    <scope>NUCLEOTIDE SEQUENCE [LARGE SCALE GENOMIC DNA]</scope>
</reference>
<name>A0ACD5UZJ9_AVESA</name>
<evidence type="ECO:0000313" key="1">
    <source>
        <dbReference type="EnsemblPlants" id="AVESA.00010b.r2.2DG0348830.1.CDS.1"/>
    </source>
</evidence>
<dbReference type="EnsemblPlants" id="AVESA.00010b.r2.2DG0348830.1">
    <property type="protein sequence ID" value="AVESA.00010b.r2.2DG0348830.1.CDS.1"/>
    <property type="gene ID" value="AVESA.00010b.r2.2DG0348830"/>
</dbReference>
<keyword evidence="2" id="KW-1185">Reference proteome</keyword>
<sequence>MGPLLSKLGELLLDEYSLDKKVKKGVMSLATELTMVHATLRKVADIPRDQLDNQVGIWAGKVRELVIRDWAPPFP</sequence>
<organism evidence="1 2">
    <name type="scientific">Avena sativa</name>
    <name type="common">Oat</name>
    <dbReference type="NCBI Taxonomy" id="4498"/>
    <lineage>
        <taxon>Eukaryota</taxon>
        <taxon>Viridiplantae</taxon>
        <taxon>Streptophyta</taxon>
        <taxon>Embryophyta</taxon>
        <taxon>Tracheophyta</taxon>
        <taxon>Spermatophyta</taxon>
        <taxon>Magnoliopsida</taxon>
        <taxon>Liliopsida</taxon>
        <taxon>Poales</taxon>
        <taxon>Poaceae</taxon>
        <taxon>BOP clade</taxon>
        <taxon>Pooideae</taxon>
        <taxon>Poodae</taxon>
        <taxon>Poeae</taxon>
        <taxon>Poeae Chloroplast Group 1 (Aveneae type)</taxon>
        <taxon>Aveninae</taxon>
        <taxon>Avena</taxon>
    </lineage>
</organism>
<protein>
    <submittedName>
        <fullName evidence="1">Uncharacterized protein</fullName>
    </submittedName>
</protein>
<accession>A0ACD5UZJ9</accession>